<feature type="compositionally biased region" description="Basic and acidic residues" evidence="1">
    <location>
        <begin position="437"/>
        <end position="446"/>
    </location>
</feature>
<dbReference type="AlphaFoldDB" id="A0A9D1US37"/>
<evidence type="ECO:0000313" key="3">
    <source>
        <dbReference type="Proteomes" id="UP000824189"/>
    </source>
</evidence>
<name>A0A9D1US37_9CORY</name>
<dbReference type="InterPro" id="IPR049726">
    <property type="entry name" value="TtfA-like_core"/>
</dbReference>
<reference evidence="2" key="1">
    <citation type="journal article" date="2021" name="PeerJ">
        <title>Extensive microbial diversity within the chicken gut microbiome revealed by metagenomics and culture.</title>
        <authorList>
            <person name="Gilroy R."/>
            <person name="Ravi A."/>
            <person name="Getino M."/>
            <person name="Pursley I."/>
            <person name="Horton D.L."/>
            <person name="Alikhan N.F."/>
            <person name="Baker D."/>
            <person name="Gharbi K."/>
            <person name="Hall N."/>
            <person name="Watson M."/>
            <person name="Adriaenssens E.M."/>
            <person name="Foster-Nyarko E."/>
            <person name="Jarju S."/>
            <person name="Secka A."/>
            <person name="Antonio M."/>
            <person name="Oren A."/>
            <person name="Chaudhuri R.R."/>
            <person name="La Ragione R."/>
            <person name="Hildebrand F."/>
            <person name="Pallen M.J."/>
        </authorList>
    </citation>
    <scope>NUCLEOTIDE SEQUENCE</scope>
    <source>
        <strain evidence="2">4376</strain>
    </source>
</reference>
<feature type="compositionally biased region" description="Acidic residues" evidence="1">
    <location>
        <begin position="45"/>
        <end position="58"/>
    </location>
</feature>
<feature type="compositionally biased region" description="Pro residues" evidence="1">
    <location>
        <begin position="34"/>
        <end position="43"/>
    </location>
</feature>
<dbReference type="EMBL" id="DXFZ01000115">
    <property type="protein sequence ID" value="HIW96765.1"/>
    <property type="molecule type" value="Genomic_DNA"/>
</dbReference>
<accession>A0A9D1US37</accession>
<organism evidence="2 3">
    <name type="scientific">Candidatus Corynebacterium gallistercoris</name>
    <dbReference type="NCBI Taxonomy" id="2838530"/>
    <lineage>
        <taxon>Bacteria</taxon>
        <taxon>Bacillati</taxon>
        <taxon>Actinomycetota</taxon>
        <taxon>Actinomycetes</taxon>
        <taxon>Mycobacteriales</taxon>
        <taxon>Corynebacteriaceae</taxon>
        <taxon>Corynebacterium</taxon>
    </lineage>
</organism>
<feature type="region of interest" description="Disordered" evidence="1">
    <location>
        <begin position="29"/>
        <end position="78"/>
    </location>
</feature>
<comment type="caution">
    <text evidence="2">The sequence shown here is derived from an EMBL/GenBank/DDBJ whole genome shotgun (WGS) entry which is preliminary data.</text>
</comment>
<dbReference type="Proteomes" id="UP000824189">
    <property type="component" value="Unassembled WGS sequence"/>
</dbReference>
<evidence type="ECO:0000256" key="1">
    <source>
        <dbReference type="SAM" id="MobiDB-lite"/>
    </source>
</evidence>
<feature type="region of interest" description="Disordered" evidence="1">
    <location>
        <begin position="424"/>
        <end position="446"/>
    </location>
</feature>
<protein>
    <recommendedName>
        <fullName evidence="4">Secreted protein</fullName>
    </recommendedName>
</protein>
<evidence type="ECO:0008006" key="4">
    <source>
        <dbReference type="Google" id="ProtNLM"/>
    </source>
</evidence>
<sequence length="469" mass="50277">MSGAILLLAGLALLGAAVWLLLRTRADGEDVGATPPPPQPATPEPGEDTESVAEPVEEEAGHPATPERAGVSGGFGCPRRRRKQWASDHGFEYQREDRELAAAWPVTVLPEDPERAVVRDVVSGFVSGRQVHIGDVGEKTLLAMRRAGSSPVRVNYSALGAVPQGMRRTELLDQPPFYSSATDIRALDRMLDSRVEDALAALSHVAEDVAFQDNWVVVAMSRRLELSVWDAVIPQVKLLADAAMVLPPEQLSVPLELAKADATRPCPGSELLVPVTVGGGATVEAAEAAGAAGAEAQASHIRAVPRIEVMPTAEPEEADAEAESEAVEDELPAHAAVPTVERPDITRPAQPVDFPGRVNARFEEPEEQGWPQGVHFGVEGEIPSLGEDPRHVSGSGAANRPQVIRAEIDDEATIFEDGDEGLSSIAQRRRGGRGRHRAPEARHARPEPIEAVEYDIVEGEIVDIEERKK</sequence>
<reference evidence="2" key="2">
    <citation type="submission" date="2021-04" db="EMBL/GenBank/DDBJ databases">
        <authorList>
            <person name="Gilroy R."/>
        </authorList>
    </citation>
    <scope>NUCLEOTIDE SEQUENCE</scope>
    <source>
        <strain evidence="2">4376</strain>
    </source>
</reference>
<gene>
    <name evidence="2" type="ORF">H9867_09865</name>
</gene>
<dbReference type="CDD" id="cd21904">
    <property type="entry name" value="TtfA-like"/>
    <property type="match status" value="1"/>
</dbReference>
<proteinExistence type="predicted"/>
<feature type="compositionally biased region" description="Basic residues" evidence="1">
    <location>
        <begin position="427"/>
        <end position="436"/>
    </location>
</feature>
<evidence type="ECO:0000313" key="2">
    <source>
        <dbReference type="EMBL" id="HIW96765.1"/>
    </source>
</evidence>